<organism evidence="8 9">
    <name type="scientific">Aureobasidium namibiae CBS 147.97</name>
    <dbReference type="NCBI Taxonomy" id="1043004"/>
    <lineage>
        <taxon>Eukaryota</taxon>
        <taxon>Fungi</taxon>
        <taxon>Dikarya</taxon>
        <taxon>Ascomycota</taxon>
        <taxon>Pezizomycotina</taxon>
        <taxon>Dothideomycetes</taxon>
        <taxon>Dothideomycetidae</taxon>
        <taxon>Dothideales</taxon>
        <taxon>Saccotheciaceae</taxon>
        <taxon>Aureobasidium</taxon>
    </lineage>
</organism>
<feature type="transmembrane region" description="Helical" evidence="6">
    <location>
        <begin position="381"/>
        <end position="408"/>
    </location>
</feature>
<dbReference type="OrthoDB" id="6612291at2759"/>
<feature type="transmembrane region" description="Helical" evidence="6">
    <location>
        <begin position="31"/>
        <end position="58"/>
    </location>
</feature>
<feature type="transmembrane region" description="Helical" evidence="6">
    <location>
        <begin position="327"/>
        <end position="346"/>
    </location>
</feature>
<reference evidence="8 9" key="1">
    <citation type="journal article" date="2014" name="BMC Genomics">
        <title>Genome sequencing of four Aureobasidium pullulans varieties: biotechnological potential, stress tolerance, and description of new species.</title>
        <authorList>
            <person name="Gostin Ar C."/>
            <person name="Ohm R.A."/>
            <person name="Kogej T."/>
            <person name="Sonjak S."/>
            <person name="Turk M."/>
            <person name="Zajc J."/>
            <person name="Zalar P."/>
            <person name="Grube M."/>
            <person name="Sun H."/>
            <person name="Han J."/>
            <person name="Sharma A."/>
            <person name="Chiniquy J."/>
            <person name="Ngan C.Y."/>
            <person name="Lipzen A."/>
            <person name="Barry K."/>
            <person name="Grigoriev I.V."/>
            <person name="Gunde-Cimerman N."/>
        </authorList>
    </citation>
    <scope>NUCLEOTIDE SEQUENCE [LARGE SCALE GENOMIC DNA]</scope>
    <source>
        <strain evidence="8 9">CBS 147.97</strain>
    </source>
</reference>
<feature type="domain" description="Major facilitator superfamily (MFS) profile" evidence="7">
    <location>
        <begin position="34"/>
        <end position="476"/>
    </location>
</feature>
<evidence type="ECO:0000256" key="1">
    <source>
        <dbReference type="ARBA" id="ARBA00004141"/>
    </source>
</evidence>
<dbReference type="InterPro" id="IPR005829">
    <property type="entry name" value="Sugar_transporter_CS"/>
</dbReference>
<evidence type="ECO:0000256" key="2">
    <source>
        <dbReference type="ARBA" id="ARBA00010992"/>
    </source>
</evidence>
<keyword evidence="8" id="KW-0762">Sugar transport</keyword>
<keyword evidence="9" id="KW-1185">Reference proteome</keyword>
<dbReference type="EMBL" id="KL584720">
    <property type="protein sequence ID" value="KEQ69640.1"/>
    <property type="molecule type" value="Genomic_DNA"/>
</dbReference>
<dbReference type="GO" id="GO:0016020">
    <property type="term" value="C:membrane"/>
    <property type="evidence" value="ECO:0007669"/>
    <property type="project" value="UniProtKB-SubCell"/>
</dbReference>
<keyword evidence="5 6" id="KW-0472">Membrane</keyword>
<dbReference type="GeneID" id="25415733"/>
<dbReference type="InterPro" id="IPR036259">
    <property type="entry name" value="MFS_trans_sf"/>
</dbReference>
<dbReference type="Pfam" id="PF00083">
    <property type="entry name" value="Sugar_tr"/>
    <property type="match status" value="1"/>
</dbReference>
<gene>
    <name evidence="8" type="ORF">M436DRAFT_75807</name>
</gene>
<proteinExistence type="inferred from homology"/>
<dbReference type="PROSITE" id="PS50850">
    <property type="entry name" value="MFS"/>
    <property type="match status" value="1"/>
</dbReference>
<feature type="transmembrane region" description="Helical" evidence="6">
    <location>
        <begin position="420"/>
        <end position="442"/>
    </location>
</feature>
<dbReference type="InterPro" id="IPR020846">
    <property type="entry name" value="MFS_dom"/>
</dbReference>
<feature type="transmembrane region" description="Helical" evidence="6">
    <location>
        <begin position="454"/>
        <end position="472"/>
    </location>
</feature>
<evidence type="ECO:0000256" key="5">
    <source>
        <dbReference type="ARBA" id="ARBA00023136"/>
    </source>
</evidence>
<dbReference type="HOGENOM" id="CLU_001265_11_0_1"/>
<feature type="transmembrane region" description="Helical" evidence="6">
    <location>
        <begin position="292"/>
        <end position="315"/>
    </location>
</feature>
<comment type="subcellular location">
    <subcellularLocation>
        <location evidence="1">Membrane</location>
        <topology evidence="1">Multi-pass membrane protein</topology>
    </subcellularLocation>
</comment>
<dbReference type="RefSeq" id="XP_013423964.1">
    <property type="nucleotide sequence ID" value="XM_013568510.1"/>
</dbReference>
<feature type="transmembrane region" description="Helical" evidence="6">
    <location>
        <begin position="169"/>
        <end position="188"/>
    </location>
</feature>
<comment type="similarity">
    <text evidence="2">Belongs to the major facilitator superfamily. Sugar transporter (TC 2.A.1.1) family.</text>
</comment>
<keyword evidence="3 6" id="KW-0812">Transmembrane</keyword>
<sequence length="520" mass="55517">MANNGTTNGDALHDEQEHLTLWQAAKTFPRIVLFSLAAGVAGMTFGYDVVINGAAIAMPSFLIYFGAVTPNHTLYLPSIWASLFSAMSALGQAVGGIAVAPLSDKYGRKVAIIVSCLISVVGVGLQYGATSRGMILAGKVVNGFAIGGILSSGTAWASEISPACLRGPIQSGIVLFQVLVQALALVVVRQHIASIEPSAFRTVFAIQWAFCGLTCILFFLVPESPTWLIIKGRQDQAKKAVAQLYGGKNNPEAWYESIASRVRQEAAQEHASGIGGYLELYRGSNLKRTMTVHLLFFGIGLAGSSFLAQSIYFLLTAGLPAIHTFDVSIGGFALAFFAIIASWVHLEKVGRRSLWLVGCTVNTVVMAVIGGLYWAPGKGALWAIAILMNILVCWQSTTLTSVAFVIAGEISPYRLRSKNQAIAILSNALTTWLFNFVVPYMYNIDSGDLGARTALVFAGSSLVLSLVSYPLIPDLRGLTTAEIDWLYENKIAPKKFQQYTDGRAAEGVVATAAEGKAATV</sequence>
<dbReference type="SUPFAM" id="SSF103473">
    <property type="entry name" value="MFS general substrate transporter"/>
    <property type="match status" value="1"/>
</dbReference>
<dbReference type="InterPro" id="IPR050360">
    <property type="entry name" value="MFS_Sugar_Transporters"/>
</dbReference>
<keyword evidence="4 6" id="KW-1133">Transmembrane helix</keyword>
<dbReference type="PANTHER" id="PTHR48022">
    <property type="entry name" value="PLASTIDIC GLUCOSE TRANSPORTER 4"/>
    <property type="match status" value="1"/>
</dbReference>
<dbReference type="FunFam" id="1.20.1250.20:FF:000078">
    <property type="entry name" value="MFS maltose transporter, putative"/>
    <property type="match status" value="1"/>
</dbReference>
<accession>A0A074W9A2</accession>
<evidence type="ECO:0000256" key="3">
    <source>
        <dbReference type="ARBA" id="ARBA00022692"/>
    </source>
</evidence>
<dbReference type="Proteomes" id="UP000027730">
    <property type="component" value="Unassembled WGS sequence"/>
</dbReference>
<evidence type="ECO:0000313" key="8">
    <source>
        <dbReference type="EMBL" id="KEQ69640.1"/>
    </source>
</evidence>
<dbReference type="PROSITE" id="PS00216">
    <property type="entry name" value="SUGAR_TRANSPORT_1"/>
    <property type="match status" value="1"/>
</dbReference>
<dbReference type="PANTHER" id="PTHR48022:SF33">
    <property type="entry name" value="SUGAR PERMEASE, PUTATIVE (AFU_ORTHOLOGUE AFUA_6G12040)-RELATED"/>
    <property type="match status" value="1"/>
</dbReference>
<dbReference type="AlphaFoldDB" id="A0A074W9A2"/>
<dbReference type="Gene3D" id="1.20.1250.20">
    <property type="entry name" value="MFS general substrate transporter like domains"/>
    <property type="match status" value="1"/>
</dbReference>
<feature type="transmembrane region" description="Helical" evidence="6">
    <location>
        <begin position="353"/>
        <end position="375"/>
    </location>
</feature>
<evidence type="ECO:0000259" key="7">
    <source>
        <dbReference type="PROSITE" id="PS50850"/>
    </source>
</evidence>
<evidence type="ECO:0000256" key="4">
    <source>
        <dbReference type="ARBA" id="ARBA00022989"/>
    </source>
</evidence>
<protein>
    <submittedName>
        <fullName evidence="8">Putative MFS sugar transporter</fullName>
    </submittedName>
</protein>
<feature type="transmembrane region" description="Helical" evidence="6">
    <location>
        <begin position="200"/>
        <end position="221"/>
    </location>
</feature>
<dbReference type="GO" id="GO:0005351">
    <property type="term" value="F:carbohydrate:proton symporter activity"/>
    <property type="evidence" value="ECO:0007669"/>
    <property type="project" value="TreeGrafter"/>
</dbReference>
<evidence type="ECO:0000256" key="6">
    <source>
        <dbReference type="SAM" id="Phobius"/>
    </source>
</evidence>
<keyword evidence="8" id="KW-0813">Transport</keyword>
<feature type="transmembrane region" description="Helical" evidence="6">
    <location>
        <begin position="78"/>
        <end position="98"/>
    </location>
</feature>
<evidence type="ECO:0000313" key="9">
    <source>
        <dbReference type="Proteomes" id="UP000027730"/>
    </source>
</evidence>
<name>A0A074W9A2_9PEZI</name>
<dbReference type="InterPro" id="IPR005828">
    <property type="entry name" value="MFS_sugar_transport-like"/>
</dbReference>
<feature type="transmembrane region" description="Helical" evidence="6">
    <location>
        <begin position="110"/>
        <end position="129"/>
    </location>
</feature>